<dbReference type="SUPFAM" id="SSF101874">
    <property type="entry name" value="YceI-like"/>
    <property type="match status" value="1"/>
</dbReference>
<dbReference type="InterPro" id="IPR001466">
    <property type="entry name" value="Beta-lactam-related"/>
</dbReference>
<dbReference type="EMBL" id="JACSIT010000037">
    <property type="protein sequence ID" value="MBC6992723.1"/>
    <property type="molecule type" value="Genomic_DNA"/>
</dbReference>
<dbReference type="InterPro" id="IPR012338">
    <property type="entry name" value="Beta-lactam/transpept-like"/>
</dbReference>
<keyword evidence="3" id="KW-1185">Reference proteome</keyword>
<dbReference type="AlphaFoldDB" id="A0A923PEN8"/>
<protein>
    <submittedName>
        <fullName evidence="2">Serine hydrolase</fullName>
    </submittedName>
</protein>
<proteinExistence type="predicted"/>
<dbReference type="PANTHER" id="PTHR46825">
    <property type="entry name" value="D-ALANYL-D-ALANINE-CARBOXYPEPTIDASE/ENDOPEPTIDASE AMPH"/>
    <property type="match status" value="1"/>
</dbReference>
<dbReference type="Proteomes" id="UP000650081">
    <property type="component" value="Unassembled WGS sequence"/>
</dbReference>
<dbReference type="SUPFAM" id="SSF56601">
    <property type="entry name" value="beta-lactamase/transpeptidase-like"/>
    <property type="match status" value="1"/>
</dbReference>
<reference evidence="2" key="1">
    <citation type="submission" date="2020-08" db="EMBL/GenBank/DDBJ databases">
        <title>Lewinella bacteria from marine environments.</title>
        <authorList>
            <person name="Zhong Y."/>
        </authorList>
    </citation>
    <scope>NUCLEOTIDE SEQUENCE</scope>
    <source>
        <strain evidence="2">KCTC 42187</strain>
    </source>
</reference>
<dbReference type="Gene3D" id="2.40.128.110">
    <property type="entry name" value="Lipid/polyisoprenoid-binding, YceI-like"/>
    <property type="match status" value="1"/>
</dbReference>
<dbReference type="PANTHER" id="PTHR46825:SF9">
    <property type="entry name" value="BETA-LACTAMASE-RELATED DOMAIN-CONTAINING PROTEIN"/>
    <property type="match status" value="1"/>
</dbReference>
<dbReference type="Gene3D" id="3.40.710.10">
    <property type="entry name" value="DD-peptidase/beta-lactamase superfamily"/>
    <property type="match status" value="1"/>
</dbReference>
<comment type="caution">
    <text evidence="2">The sequence shown here is derived from an EMBL/GenBank/DDBJ whole genome shotgun (WGS) entry which is preliminary data.</text>
</comment>
<evidence type="ECO:0000313" key="2">
    <source>
        <dbReference type="EMBL" id="MBC6992723.1"/>
    </source>
</evidence>
<dbReference type="InterPro" id="IPR036761">
    <property type="entry name" value="TTHA0802/YceI-like_sf"/>
</dbReference>
<keyword evidence="2" id="KW-0378">Hydrolase</keyword>
<organism evidence="2 3">
    <name type="scientific">Neolewinella lacunae</name>
    <dbReference type="NCBI Taxonomy" id="1517758"/>
    <lineage>
        <taxon>Bacteria</taxon>
        <taxon>Pseudomonadati</taxon>
        <taxon>Bacteroidota</taxon>
        <taxon>Saprospiria</taxon>
        <taxon>Saprospirales</taxon>
        <taxon>Lewinellaceae</taxon>
        <taxon>Neolewinella</taxon>
    </lineage>
</organism>
<sequence>MRILFVTLLFFFLTVFASGQLYAPFRFQIDGQSFRLAEAMRNVHASNVSAALSAPALDSSFTYAVEGPAPAKTTYYPAGAAGTMPIRLAVLQLAERGRIDLDQPVNRYLCSVPLAGRFGATLTVRDLLLGRYQLGKRSKPRGLAPGQDLPTTTNLVKKLRADKVRPPDGNTTYGNDLVLQLLLEDSYGEALPAILKREVFSPLGMRNSFYALQLTPSQLVNAAVGHEEDGRPILENRRYAELSAMGLWTTPSDFARFGRAILEARKGANPILGRELALAGTTAQYGFNSLLFHVDEQGMVYSGGNFFGYFFIMNMDVAANWVSVAAVNTQLKWQIGGAVSRQLGLLARQAASEDHLTIFLPQGSDSPVADEVEHFAMVSAIRCSRSAKFPAEITGTPAFVLQSPRGRSIYSGRHDDAEAIRGWLRSNQLMLRSMVPDIRTGLYQERGRQRISLPIKYTAAFPLIARFEAALGSELGLTEGTCDLGPLDRRVYLDLHPYAEPTGNYAVTYALFSQFNCHEAVSTNYGDPVAVGADGQGLQELIQKIAVAFRALNRPEAGFTPAAIAADIPSAPWASIGYVAPAAALAAQARDTFQPPLALGARYVVNQDEADPPGLFFGFPAPLDRYAGEVRRLSGQFFLADNGRQISGRFELPVAAIRTSSTALDDYVLGTLLRAGRYPTAALTIPPCRVPAPWRLGVEQGIDLPATLEILGQKITVTLRSTFTPAPNGELRAAATFWLDFPEVFGVAGPDGPAEARRRLEFSAALTAQRAA</sequence>
<dbReference type="GO" id="GO:0016787">
    <property type="term" value="F:hydrolase activity"/>
    <property type="evidence" value="ECO:0007669"/>
    <property type="project" value="UniProtKB-KW"/>
</dbReference>
<name>A0A923PEN8_9BACT</name>
<evidence type="ECO:0000259" key="1">
    <source>
        <dbReference type="Pfam" id="PF00144"/>
    </source>
</evidence>
<gene>
    <name evidence="2" type="ORF">H9S92_00980</name>
</gene>
<dbReference type="Pfam" id="PF00144">
    <property type="entry name" value="Beta-lactamase"/>
    <property type="match status" value="1"/>
</dbReference>
<dbReference type="RefSeq" id="WP_187464862.1">
    <property type="nucleotide sequence ID" value="NZ_JACSIT010000037.1"/>
</dbReference>
<dbReference type="InterPro" id="IPR050491">
    <property type="entry name" value="AmpC-like"/>
</dbReference>
<feature type="domain" description="Beta-lactamase-related" evidence="1">
    <location>
        <begin position="88"/>
        <end position="329"/>
    </location>
</feature>
<evidence type="ECO:0000313" key="3">
    <source>
        <dbReference type="Proteomes" id="UP000650081"/>
    </source>
</evidence>
<accession>A0A923PEN8</accession>